<dbReference type="Pfam" id="PF02033">
    <property type="entry name" value="RBFA"/>
    <property type="match status" value="1"/>
</dbReference>
<comment type="function">
    <text evidence="2">One of several proteins that assist in the late maturation steps of the functional core of the 30S ribosomal subunit. Associates with free 30S ribosomal subunits (but not with 30S subunits that are part of 70S ribosomes or polysomes). Required for efficient processing of 16S rRNA. May interact with the 5'-terminal helix region of 16S rRNA.</text>
</comment>
<comment type="subunit">
    <text evidence="2">Monomer. Binds 30S ribosomal subunits, but not 50S ribosomal subunits or 70S ribosomes.</text>
</comment>
<dbReference type="Gene3D" id="3.30.300.20">
    <property type="match status" value="1"/>
</dbReference>
<evidence type="ECO:0000256" key="2">
    <source>
        <dbReference type="HAMAP-Rule" id="MF_00003"/>
    </source>
</evidence>
<sequence length="123" mass="14262">MAHSKRGYKRSTRVAQQLHEVIAMLLLSDVDDPRVQKVQVISVEVSPDLTNAKIFYVMLDQREADPKTQAGLERIEGYLKHEIGKQLDLRYMPHLTFIYDESVERGRHMDELLSNLDIPEEDV</sequence>
<keyword evidence="2" id="KW-0963">Cytoplasm</keyword>
<evidence type="ECO:0000313" key="3">
    <source>
        <dbReference type="EMBL" id="AWV89555.1"/>
    </source>
</evidence>
<proteinExistence type="inferred from homology"/>
<dbReference type="HAMAP" id="MF_00003">
    <property type="entry name" value="RbfA"/>
    <property type="match status" value="1"/>
</dbReference>
<dbReference type="NCBIfam" id="TIGR00082">
    <property type="entry name" value="rbfA"/>
    <property type="match status" value="1"/>
</dbReference>
<dbReference type="PANTHER" id="PTHR33515:SF1">
    <property type="entry name" value="RIBOSOME-BINDING FACTOR A, CHLOROPLASTIC-RELATED"/>
    <property type="match status" value="1"/>
</dbReference>
<dbReference type="InterPro" id="IPR023799">
    <property type="entry name" value="RbfA_dom_sf"/>
</dbReference>
<evidence type="ECO:0000256" key="1">
    <source>
        <dbReference type="ARBA" id="ARBA00022517"/>
    </source>
</evidence>
<dbReference type="AlphaFoldDB" id="A0A2Z4FL77"/>
<keyword evidence="1 2" id="KW-0690">Ribosome biogenesis</keyword>
<dbReference type="GO" id="GO:0030490">
    <property type="term" value="P:maturation of SSU-rRNA"/>
    <property type="evidence" value="ECO:0007669"/>
    <property type="project" value="UniProtKB-UniRule"/>
</dbReference>
<comment type="subcellular location">
    <subcellularLocation>
        <location evidence="2">Cytoplasm</location>
    </subcellularLocation>
</comment>
<dbReference type="KEGG" id="bsed:DN745_09495"/>
<dbReference type="PANTHER" id="PTHR33515">
    <property type="entry name" value="RIBOSOME-BINDING FACTOR A, CHLOROPLASTIC-RELATED"/>
    <property type="match status" value="1"/>
</dbReference>
<reference evidence="3 4" key="1">
    <citation type="submission" date="2018-06" db="EMBL/GenBank/DDBJ databases">
        <title>Lujinxingia sediminis gen. nov. sp. nov., a new facultative anaerobic member of the class Deltaproteobacteria, and proposal of Lujinxingaceae fam. nov.</title>
        <authorList>
            <person name="Guo L.-Y."/>
            <person name="Li C.-M."/>
            <person name="Wang S."/>
            <person name="Du Z.-J."/>
        </authorList>
    </citation>
    <scope>NUCLEOTIDE SEQUENCE [LARGE SCALE GENOMIC DNA]</scope>
    <source>
        <strain evidence="3 4">FA350</strain>
    </source>
</reference>
<comment type="similarity">
    <text evidence="2">Belongs to the RbfA family.</text>
</comment>
<dbReference type="GO" id="GO:0043024">
    <property type="term" value="F:ribosomal small subunit binding"/>
    <property type="evidence" value="ECO:0007669"/>
    <property type="project" value="TreeGrafter"/>
</dbReference>
<dbReference type="InterPro" id="IPR020053">
    <property type="entry name" value="Ribosome-bd_factorA_CS"/>
</dbReference>
<protein>
    <recommendedName>
        <fullName evidence="2">Ribosome-binding factor A</fullName>
    </recommendedName>
</protein>
<keyword evidence="4" id="KW-1185">Reference proteome</keyword>
<evidence type="ECO:0000313" key="4">
    <source>
        <dbReference type="Proteomes" id="UP000249799"/>
    </source>
</evidence>
<dbReference type="PROSITE" id="PS01319">
    <property type="entry name" value="RBFA"/>
    <property type="match status" value="1"/>
</dbReference>
<dbReference type="InterPro" id="IPR000238">
    <property type="entry name" value="RbfA"/>
</dbReference>
<gene>
    <name evidence="2 3" type="primary">rbfA</name>
    <name evidence="3" type="ORF">DN745_09495</name>
</gene>
<dbReference type="RefSeq" id="WP_111334297.1">
    <property type="nucleotide sequence ID" value="NZ_CP030032.1"/>
</dbReference>
<dbReference type="GO" id="GO:0005829">
    <property type="term" value="C:cytosol"/>
    <property type="evidence" value="ECO:0007669"/>
    <property type="project" value="TreeGrafter"/>
</dbReference>
<dbReference type="InterPro" id="IPR015946">
    <property type="entry name" value="KH_dom-like_a/b"/>
</dbReference>
<dbReference type="Proteomes" id="UP000249799">
    <property type="component" value="Chromosome"/>
</dbReference>
<dbReference type="OrthoDB" id="307788at2"/>
<accession>A0A2Z4FL77</accession>
<name>A0A2Z4FL77_9DELT</name>
<dbReference type="SUPFAM" id="SSF89919">
    <property type="entry name" value="Ribosome-binding factor A, RbfA"/>
    <property type="match status" value="1"/>
</dbReference>
<organism evidence="3 4">
    <name type="scientific">Bradymonas sediminis</name>
    <dbReference type="NCBI Taxonomy" id="1548548"/>
    <lineage>
        <taxon>Bacteria</taxon>
        <taxon>Deltaproteobacteria</taxon>
        <taxon>Bradymonadales</taxon>
        <taxon>Bradymonadaceae</taxon>
        <taxon>Bradymonas</taxon>
    </lineage>
</organism>
<dbReference type="EMBL" id="CP030032">
    <property type="protein sequence ID" value="AWV89555.1"/>
    <property type="molecule type" value="Genomic_DNA"/>
</dbReference>